<feature type="region of interest" description="Disordered" evidence="1">
    <location>
        <begin position="148"/>
        <end position="175"/>
    </location>
</feature>
<accession>A0AA88J826</accession>
<evidence type="ECO:0000313" key="2">
    <source>
        <dbReference type="EMBL" id="GMN65044.1"/>
    </source>
</evidence>
<gene>
    <name evidence="2" type="ORF">TIFTF001_034108</name>
</gene>
<proteinExistence type="predicted"/>
<comment type="caution">
    <text evidence="2">The sequence shown here is derived from an EMBL/GenBank/DDBJ whole genome shotgun (WGS) entry which is preliminary data.</text>
</comment>
<dbReference type="AlphaFoldDB" id="A0AA88J826"/>
<reference evidence="2" key="1">
    <citation type="submission" date="2023-07" db="EMBL/GenBank/DDBJ databases">
        <title>draft genome sequence of fig (Ficus carica).</title>
        <authorList>
            <person name="Takahashi T."/>
            <person name="Nishimura K."/>
        </authorList>
    </citation>
    <scope>NUCLEOTIDE SEQUENCE</scope>
</reference>
<name>A0AA88J826_FICCA</name>
<evidence type="ECO:0000256" key="1">
    <source>
        <dbReference type="SAM" id="MobiDB-lite"/>
    </source>
</evidence>
<feature type="compositionally biased region" description="Basic and acidic residues" evidence="1">
    <location>
        <begin position="149"/>
        <end position="175"/>
    </location>
</feature>
<keyword evidence="3" id="KW-1185">Reference proteome</keyword>
<dbReference type="Proteomes" id="UP001187192">
    <property type="component" value="Unassembled WGS sequence"/>
</dbReference>
<sequence>MKNSGEGSRWLRSYCSRCLGSPRFATDEELSFNFCNNRQGPEISAAVAKLQIHNFALPFATVALLFQQWEKILDAKLAIFHGGERKDRVAVELSSPSSRVRDLVVASVPSFSDCDLDLVNAMLKIATSTRFRFVFRFDPVALTVVTSSRRGERQRAEEEEREMNRQGGERDQGYF</sequence>
<protein>
    <submittedName>
        <fullName evidence="2">Uncharacterized protein</fullName>
    </submittedName>
</protein>
<organism evidence="2 3">
    <name type="scientific">Ficus carica</name>
    <name type="common">Common fig</name>
    <dbReference type="NCBI Taxonomy" id="3494"/>
    <lineage>
        <taxon>Eukaryota</taxon>
        <taxon>Viridiplantae</taxon>
        <taxon>Streptophyta</taxon>
        <taxon>Embryophyta</taxon>
        <taxon>Tracheophyta</taxon>
        <taxon>Spermatophyta</taxon>
        <taxon>Magnoliopsida</taxon>
        <taxon>eudicotyledons</taxon>
        <taxon>Gunneridae</taxon>
        <taxon>Pentapetalae</taxon>
        <taxon>rosids</taxon>
        <taxon>fabids</taxon>
        <taxon>Rosales</taxon>
        <taxon>Moraceae</taxon>
        <taxon>Ficeae</taxon>
        <taxon>Ficus</taxon>
    </lineage>
</organism>
<dbReference type="EMBL" id="BTGU01000208">
    <property type="protein sequence ID" value="GMN65044.1"/>
    <property type="molecule type" value="Genomic_DNA"/>
</dbReference>
<evidence type="ECO:0000313" key="3">
    <source>
        <dbReference type="Proteomes" id="UP001187192"/>
    </source>
</evidence>